<dbReference type="GO" id="GO:0000981">
    <property type="term" value="F:DNA-binding transcription factor activity, RNA polymerase II-specific"/>
    <property type="evidence" value="ECO:0007669"/>
    <property type="project" value="InterPro"/>
</dbReference>
<dbReference type="Pfam" id="PF04082">
    <property type="entry name" value="Fungal_trans"/>
    <property type="match status" value="1"/>
</dbReference>
<dbReference type="Gene3D" id="4.10.240.10">
    <property type="entry name" value="Zn(2)-C6 fungal-type DNA-binding domain"/>
    <property type="match status" value="1"/>
</dbReference>
<feature type="compositionally biased region" description="Polar residues" evidence="8">
    <location>
        <begin position="1"/>
        <end position="24"/>
    </location>
</feature>
<evidence type="ECO:0000259" key="9">
    <source>
        <dbReference type="PROSITE" id="PS50048"/>
    </source>
</evidence>
<reference evidence="10 11" key="1">
    <citation type="submission" date="2019-06" db="EMBL/GenBank/DDBJ databases">
        <title>Wine fermentation using esterase from Monascus purpureus.</title>
        <authorList>
            <person name="Geng C."/>
            <person name="Zhang Y."/>
        </authorList>
    </citation>
    <scope>NUCLEOTIDE SEQUENCE [LARGE SCALE GENOMIC DNA]</scope>
    <source>
        <strain evidence="10">HQ1</strain>
    </source>
</reference>
<comment type="subcellular location">
    <subcellularLocation>
        <location evidence="1">Nucleus</location>
    </subcellularLocation>
</comment>
<dbReference type="CDD" id="cd12148">
    <property type="entry name" value="fungal_TF_MHR"/>
    <property type="match status" value="1"/>
</dbReference>
<dbReference type="InterPro" id="IPR036864">
    <property type="entry name" value="Zn2-C6_fun-type_DNA-bd_sf"/>
</dbReference>
<dbReference type="PANTHER" id="PTHR47338">
    <property type="entry name" value="ZN(II)2CYS6 TRANSCRIPTION FACTOR (EUROFUNG)-RELATED"/>
    <property type="match status" value="1"/>
</dbReference>
<evidence type="ECO:0000256" key="1">
    <source>
        <dbReference type="ARBA" id="ARBA00004123"/>
    </source>
</evidence>
<evidence type="ECO:0000256" key="5">
    <source>
        <dbReference type="ARBA" id="ARBA00023163"/>
    </source>
</evidence>
<dbReference type="STRING" id="5098.A0A507QMT4"/>
<dbReference type="Proteomes" id="UP000319663">
    <property type="component" value="Unassembled WGS sequence"/>
</dbReference>
<dbReference type="SUPFAM" id="SSF57701">
    <property type="entry name" value="Zn2/Cys6 DNA-binding domain"/>
    <property type="match status" value="1"/>
</dbReference>
<dbReference type="GO" id="GO:0006351">
    <property type="term" value="P:DNA-templated transcription"/>
    <property type="evidence" value="ECO:0007669"/>
    <property type="project" value="InterPro"/>
</dbReference>
<keyword evidence="6" id="KW-0539">Nucleus</keyword>
<dbReference type="Pfam" id="PF00172">
    <property type="entry name" value="Zn_clus"/>
    <property type="match status" value="1"/>
</dbReference>
<name>A0A507QMT4_MONPU</name>
<dbReference type="GO" id="GO:0005634">
    <property type="term" value="C:nucleus"/>
    <property type="evidence" value="ECO:0007669"/>
    <property type="project" value="UniProtKB-SubCell"/>
</dbReference>
<keyword evidence="2" id="KW-0479">Metal-binding</keyword>
<evidence type="ECO:0000256" key="4">
    <source>
        <dbReference type="ARBA" id="ARBA00023125"/>
    </source>
</evidence>
<protein>
    <recommendedName>
        <fullName evidence="9">Zn(2)-C6 fungal-type domain-containing protein</fullName>
    </recommendedName>
</protein>
<keyword evidence="5" id="KW-0804">Transcription</keyword>
<evidence type="ECO:0000256" key="7">
    <source>
        <dbReference type="SAM" id="Coils"/>
    </source>
</evidence>
<evidence type="ECO:0000313" key="11">
    <source>
        <dbReference type="Proteomes" id="UP000319663"/>
    </source>
</evidence>
<evidence type="ECO:0000313" key="10">
    <source>
        <dbReference type="EMBL" id="TQB68911.1"/>
    </source>
</evidence>
<dbReference type="InterPro" id="IPR007219">
    <property type="entry name" value="XnlR_reg_dom"/>
</dbReference>
<dbReference type="GO" id="GO:0008270">
    <property type="term" value="F:zinc ion binding"/>
    <property type="evidence" value="ECO:0007669"/>
    <property type="project" value="InterPro"/>
</dbReference>
<comment type="caution">
    <text evidence="10">The sequence shown here is derived from an EMBL/GenBank/DDBJ whole genome shotgun (WGS) entry which is preliminary data.</text>
</comment>
<organism evidence="10 11">
    <name type="scientific">Monascus purpureus</name>
    <name type="common">Red mold</name>
    <name type="synonym">Monascus anka</name>
    <dbReference type="NCBI Taxonomy" id="5098"/>
    <lineage>
        <taxon>Eukaryota</taxon>
        <taxon>Fungi</taxon>
        <taxon>Dikarya</taxon>
        <taxon>Ascomycota</taxon>
        <taxon>Pezizomycotina</taxon>
        <taxon>Eurotiomycetes</taxon>
        <taxon>Eurotiomycetidae</taxon>
        <taxon>Eurotiales</taxon>
        <taxon>Aspergillaceae</taxon>
        <taxon>Monascus</taxon>
    </lineage>
</organism>
<dbReference type="EMBL" id="VIFY01000182">
    <property type="protein sequence ID" value="TQB68911.1"/>
    <property type="molecule type" value="Genomic_DNA"/>
</dbReference>
<dbReference type="InterPro" id="IPR001138">
    <property type="entry name" value="Zn2Cys6_DnaBD"/>
</dbReference>
<accession>A0A507QMT4</accession>
<dbReference type="PANTHER" id="PTHR47338:SF28">
    <property type="entry name" value="C6 TRANSCRIPTION FACTOR"/>
    <property type="match status" value="1"/>
</dbReference>
<keyword evidence="7" id="KW-0175">Coiled coil</keyword>
<keyword evidence="3" id="KW-0805">Transcription regulation</keyword>
<dbReference type="PROSITE" id="PS50048">
    <property type="entry name" value="ZN2_CY6_FUNGAL_2"/>
    <property type="match status" value="1"/>
</dbReference>
<dbReference type="AlphaFoldDB" id="A0A507QMT4"/>
<dbReference type="OrthoDB" id="3936150at2759"/>
<keyword evidence="11" id="KW-1185">Reference proteome</keyword>
<sequence length="779" mass="87497">MNYHSTNSDGINTVNSADSPFSSVNDEDATGLNNSVDEQANDHGNHNNIDGSPRKALAITACELCKARKVKCDRAEPSCGWCSRHGRPCIYKRRQKPGFRAGSMRELENKVDRLEALLQALGRRVEDHIQLHDSGRAATVAASPASRISDQPQQVTKLLDDNRRHFTISLDGSPDSQRLSSDPKIYDRMQYDRTSETMSVQSMTTRTTALGDVAEYSRSPNVSGQPGVAYNNYQSTLDFDLPPYDLLYSLVDLYFKHVNTWCPILDRKLTFDTFFNSSVLDDADRNLLHAIVATSLRFCEAPGLTLESRKRYHSAAKQKVLLYGLENPTVKALQALVILALDFLGVSDGPQSWNILAILIGNIRRLRLNAENSLILNSSPPFVSPGTLQEFMLPRPTSWIEDEGRRRLFWMVYILDRYVAVANTSDFLLCESEVGRSLPCRYDLFSKNEPVETRWFVSPGRSEMIVNRPENLGSFSHHCDVLRTMSRVQAFLRKPVDICSLSEVQQWQTTYRELDGELNAWLYDLPDEYSRVSHLCHSDPTSKISNWIMIHAAFVTAVLRLHSCAAYPSVRSHIFAPSFIAIQRCLAAVESLREIVQDVVNTGMLSLLGPHFAFALWVSARLLLVHASSTGTEVDPKIQFFITTLEQMGPYWPVAHRYAQLLDRIIRASREVTSPPAPAGSSIMVPKALAALRRSAYDVYLILSQRPSPTTKEVSAHELEYFEVFEFFNCPRLPAGLLSNPNIHESLRNIPGSPSYFTTSGGFGMAASEPDWLSYRRSA</sequence>
<evidence type="ECO:0000256" key="2">
    <source>
        <dbReference type="ARBA" id="ARBA00022723"/>
    </source>
</evidence>
<feature type="domain" description="Zn(2)-C6 fungal-type" evidence="9">
    <location>
        <begin position="61"/>
        <end position="91"/>
    </location>
</feature>
<dbReference type="InterPro" id="IPR050815">
    <property type="entry name" value="TF_fung"/>
</dbReference>
<dbReference type="PROSITE" id="PS00463">
    <property type="entry name" value="ZN2_CY6_FUNGAL_1"/>
    <property type="match status" value="1"/>
</dbReference>
<dbReference type="CDD" id="cd00067">
    <property type="entry name" value="GAL4"/>
    <property type="match status" value="1"/>
</dbReference>
<evidence type="ECO:0000256" key="8">
    <source>
        <dbReference type="SAM" id="MobiDB-lite"/>
    </source>
</evidence>
<feature type="coiled-coil region" evidence="7">
    <location>
        <begin position="104"/>
        <end position="131"/>
    </location>
</feature>
<evidence type="ECO:0000256" key="6">
    <source>
        <dbReference type="ARBA" id="ARBA00023242"/>
    </source>
</evidence>
<feature type="region of interest" description="Disordered" evidence="8">
    <location>
        <begin position="1"/>
        <end position="52"/>
    </location>
</feature>
<dbReference type="SMART" id="SM00066">
    <property type="entry name" value="GAL4"/>
    <property type="match status" value="1"/>
</dbReference>
<keyword evidence="4" id="KW-0238">DNA-binding</keyword>
<dbReference type="GO" id="GO:0003677">
    <property type="term" value="F:DNA binding"/>
    <property type="evidence" value="ECO:0007669"/>
    <property type="project" value="UniProtKB-KW"/>
</dbReference>
<proteinExistence type="predicted"/>
<evidence type="ECO:0000256" key="3">
    <source>
        <dbReference type="ARBA" id="ARBA00023015"/>
    </source>
</evidence>
<gene>
    <name evidence="10" type="ORF">MPDQ_002609</name>
</gene>